<comment type="caution">
    <text evidence="8">The sequence shown here is derived from an EMBL/GenBank/DDBJ whole genome shotgun (WGS) entry which is preliminary data.</text>
</comment>
<sequence length="194" mass="22150">MIWLLLLIPYLEAAQEPLHIFLLNAVITIHQSARVVSTKADICTKEVTQRALMILDSAIGESRIKLTMACFLMGISELGYRWEETLMSARIVFKLEDERVVFGLRTQEPLPLHHRHMAAASIQLQKAAKLLDSGAVRATRFLWRYPTARLLLLFYLVFVHLFLMYLLHHLQEQADELASREVAQSMGLATPTLP</sequence>
<dbReference type="PANTHER" id="PTHR13815:SF7">
    <property type="entry name" value="GOLGIN SUBFAMILY A MEMBER 5"/>
    <property type="match status" value="1"/>
</dbReference>
<dbReference type="GO" id="GO:0007030">
    <property type="term" value="P:Golgi organization"/>
    <property type="evidence" value="ECO:0007669"/>
    <property type="project" value="InterPro"/>
</dbReference>
<evidence type="ECO:0000256" key="6">
    <source>
        <dbReference type="ARBA" id="ARBA00023136"/>
    </source>
</evidence>
<gene>
    <name evidence="8" type="primary">Os01g0744400</name>
    <name evidence="8" type="ORF">CK203_071186</name>
</gene>
<feature type="transmembrane region" description="Helical" evidence="7">
    <location>
        <begin position="150"/>
        <end position="167"/>
    </location>
</feature>
<comment type="subcellular location">
    <subcellularLocation>
        <location evidence="1">Golgi apparatus membrane</location>
        <topology evidence="1">Single-pass membrane protein</topology>
    </subcellularLocation>
</comment>
<evidence type="ECO:0000313" key="8">
    <source>
        <dbReference type="EMBL" id="RVW38317.1"/>
    </source>
</evidence>
<dbReference type="InterPro" id="IPR019177">
    <property type="entry name" value="Golgin_subfamily_A_member_5"/>
</dbReference>
<name>A0A438DS47_VITVI</name>
<dbReference type="EMBL" id="QGNW01001508">
    <property type="protein sequence ID" value="RVW38317.1"/>
    <property type="molecule type" value="Genomic_DNA"/>
</dbReference>
<keyword evidence="2 7" id="KW-0812">Transmembrane</keyword>
<dbReference type="Proteomes" id="UP000288805">
    <property type="component" value="Unassembled WGS sequence"/>
</dbReference>
<keyword evidence="3 7" id="KW-1133">Transmembrane helix</keyword>
<accession>A0A438DS47</accession>
<evidence type="ECO:0000256" key="4">
    <source>
        <dbReference type="ARBA" id="ARBA00023034"/>
    </source>
</evidence>
<dbReference type="PANTHER" id="PTHR13815">
    <property type="entry name" value="GOLGIN-84"/>
    <property type="match status" value="1"/>
</dbReference>
<organism evidence="8 9">
    <name type="scientific">Vitis vinifera</name>
    <name type="common">Grape</name>
    <dbReference type="NCBI Taxonomy" id="29760"/>
    <lineage>
        <taxon>Eukaryota</taxon>
        <taxon>Viridiplantae</taxon>
        <taxon>Streptophyta</taxon>
        <taxon>Embryophyta</taxon>
        <taxon>Tracheophyta</taxon>
        <taxon>Spermatophyta</taxon>
        <taxon>Magnoliopsida</taxon>
        <taxon>eudicotyledons</taxon>
        <taxon>Gunneridae</taxon>
        <taxon>Pentapetalae</taxon>
        <taxon>rosids</taxon>
        <taxon>Vitales</taxon>
        <taxon>Vitaceae</taxon>
        <taxon>Viteae</taxon>
        <taxon>Vitis</taxon>
    </lineage>
</organism>
<evidence type="ECO:0000256" key="3">
    <source>
        <dbReference type="ARBA" id="ARBA00022989"/>
    </source>
</evidence>
<keyword evidence="6 7" id="KW-0472">Membrane</keyword>
<keyword evidence="5" id="KW-0175">Coiled coil</keyword>
<protein>
    <submittedName>
        <fullName evidence="8">Golgin-84</fullName>
    </submittedName>
</protein>
<evidence type="ECO:0000256" key="1">
    <source>
        <dbReference type="ARBA" id="ARBA00004194"/>
    </source>
</evidence>
<reference evidence="8 9" key="1">
    <citation type="journal article" date="2018" name="PLoS Genet.">
        <title>Population sequencing reveals clonal diversity and ancestral inbreeding in the grapevine cultivar Chardonnay.</title>
        <authorList>
            <person name="Roach M.J."/>
            <person name="Johnson D.L."/>
            <person name="Bohlmann J."/>
            <person name="van Vuuren H.J."/>
            <person name="Jones S.J."/>
            <person name="Pretorius I.S."/>
            <person name="Schmidt S.A."/>
            <person name="Borneman A.R."/>
        </authorList>
    </citation>
    <scope>NUCLEOTIDE SEQUENCE [LARGE SCALE GENOMIC DNA]</scope>
    <source>
        <strain evidence="9">cv. Chardonnay</strain>
        <tissue evidence="8">Leaf</tissue>
    </source>
</reference>
<evidence type="ECO:0000256" key="7">
    <source>
        <dbReference type="SAM" id="Phobius"/>
    </source>
</evidence>
<proteinExistence type="predicted"/>
<keyword evidence="4" id="KW-0333">Golgi apparatus</keyword>
<evidence type="ECO:0000256" key="2">
    <source>
        <dbReference type="ARBA" id="ARBA00022692"/>
    </source>
</evidence>
<dbReference type="AlphaFoldDB" id="A0A438DS47"/>
<evidence type="ECO:0000313" key="9">
    <source>
        <dbReference type="Proteomes" id="UP000288805"/>
    </source>
</evidence>
<dbReference type="Pfam" id="PF09787">
    <property type="entry name" value="Golgin_A5"/>
    <property type="match status" value="1"/>
</dbReference>
<evidence type="ECO:0000256" key="5">
    <source>
        <dbReference type="ARBA" id="ARBA00023054"/>
    </source>
</evidence>
<dbReference type="GO" id="GO:0000139">
    <property type="term" value="C:Golgi membrane"/>
    <property type="evidence" value="ECO:0007669"/>
    <property type="project" value="UniProtKB-SubCell"/>
</dbReference>